<gene>
    <name evidence="2" type="ORF">HUK65_06560</name>
</gene>
<accession>A0A7Z0KXT2</accession>
<feature type="signal peptide" evidence="1">
    <location>
        <begin position="1"/>
        <end position="19"/>
    </location>
</feature>
<evidence type="ECO:0000256" key="1">
    <source>
        <dbReference type="SAM" id="SignalP"/>
    </source>
</evidence>
<evidence type="ECO:0000313" key="2">
    <source>
        <dbReference type="EMBL" id="NYS24650.1"/>
    </source>
</evidence>
<feature type="chain" id="PRO_5031056879" evidence="1">
    <location>
        <begin position="20"/>
        <end position="134"/>
    </location>
</feature>
<keyword evidence="1" id="KW-0732">Signal</keyword>
<name>A0A7Z0KXT2_9RHOB</name>
<organism evidence="2 3">
    <name type="scientific">Rhabdonatronobacter sediminivivens</name>
    <dbReference type="NCBI Taxonomy" id="2743469"/>
    <lineage>
        <taxon>Bacteria</taxon>
        <taxon>Pseudomonadati</taxon>
        <taxon>Pseudomonadota</taxon>
        <taxon>Alphaproteobacteria</taxon>
        <taxon>Rhodobacterales</taxon>
        <taxon>Paracoccaceae</taxon>
        <taxon>Rhabdonatronobacter</taxon>
    </lineage>
</organism>
<reference evidence="2 3" key="1">
    <citation type="journal article" date="2000" name="Arch. Microbiol.">
        <title>Rhodobaca bogoriensis gen. nov. and sp. nov., an alkaliphilic purple nonsulfur bacterium from African Rift Valley soda lakes.</title>
        <authorList>
            <person name="Milford A.D."/>
            <person name="Achenbach L.A."/>
            <person name="Jung D.O."/>
            <person name="Madigan M.T."/>
        </authorList>
    </citation>
    <scope>NUCLEOTIDE SEQUENCE [LARGE SCALE GENOMIC DNA]</scope>
    <source>
        <strain evidence="2 3">2376</strain>
    </source>
</reference>
<proteinExistence type="predicted"/>
<dbReference type="RefSeq" id="WP_179905354.1">
    <property type="nucleotide sequence ID" value="NZ_JACBXS010000010.1"/>
</dbReference>
<dbReference type="Proteomes" id="UP000529417">
    <property type="component" value="Unassembled WGS sequence"/>
</dbReference>
<dbReference type="EMBL" id="JACBXS010000010">
    <property type="protein sequence ID" value="NYS24650.1"/>
    <property type="molecule type" value="Genomic_DNA"/>
</dbReference>
<keyword evidence="3" id="KW-1185">Reference proteome</keyword>
<comment type="caution">
    <text evidence="2">The sequence shown here is derived from an EMBL/GenBank/DDBJ whole genome shotgun (WGS) entry which is preliminary data.</text>
</comment>
<evidence type="ECO:0000313" key="3">
    <source>
        <dbReference type="Proteomes" id="UP000529417"/>
    </source>
</evidence>
<dbReference type="AlphaFoldDB" id="A0A7Z0KXT2"/>
<sequence length="134" mass="14828">MRRLLLSLCLAFWPGALPAQSFSTGPELRPILELTRASWLAIGTQTGQDLLYFTQLLAWRCGLESIRYGINGATPETAFPMEPCYTDTAQPNAIRELPFVGYGLGSIESVTVEITYEDGVTESAHFARQEILMP</sequence>
<protein>
    <submittedName>
        <fullName evidence="2">Uncharacterized protein</fullName>
    </submittedName>
</protein>